<dbReference type="GeneID" id="116195326"/>
<protein>
    <submittedName>
        <fullName evidence="1">Uncharacterized protein</fullName>
    </submittedName>
</protein>
<dbReference type="SUPFAM" id="SSF81383">
    <property type="entry name" value="F-box domain"/>
    <property type="match status" value="1"/>
</dbReference>
<evidence type="ECO:0000313" key="1">
    <source>
        <dbReference type="EMBL" id="PKI63758.1"/>
    </source>
</evidence>
<organism evidence="1 2">
    <name type="scientific">Punica granatum</name>
    <name type="common">Pomegranate</name>
    <dbReference type="NCBI Taxonomy" id="22663"/>
    <lineage>
        <taxon>Eukaryota</taxon>
        <taxon>Viridiplantae</taxon>
        <taxon>Streptophyta</taxon>
        <taxon>Embryophyta</taxon>
        <taxon>Tracheophyta</taxon>
        <taxon>Spermatophyta</taxon>
        <taxon>Magnoliopsida</taxon>
        <taxon>eudicotyledons</taxon>
        <taxon>Gunneridae</taxon>
        <taxon>Pentapetalae</taxon>
        <taxon>rosids</taxon>
        <taxon>malvids</taxon>
        <taxon>Myrtales</taxon>
        <taxon>Lythraceae</taxon>
        <taxon>Punica</taxon>
    </lineage>
</organism>
<reference evidence="1 2" key="1">
    <citation type="submission" date="2017-11" db="EMBL/GenBank/DDBJ databases">
        <title>De-novo sequencing of pomegranate (Punica granatum L.) genome.</title>
        <authorList>
            <person name="Akparov Z."/>
            <person name="Amiraslanov A."/>
            <person name="Hajiyeva S."/>
            <person name="Abbasov M."/>
            <person name="Kaur K."/>
            <person name="Hamwieh A."/>
            <person name="Solovyev V."/>
            <person name="Salamov A."/>
            <person name="Braich B."/>
            <person name="Kosarev P."/>
            <person name="Mahmoud A."/>
            <person name="Hajiyev E."/>
            <person name="Babayeva S."/>
            <person name="Izzatullayeva V."/>
            <person name="Mammadov A."/>
            <person name="Mammadov A."/>
            <person name="Sharifova S."/>
            <person name="Ojaghi J."/>
            <person name="Eynullazada K."/>
            <person name="Bayramov B."/>
            <person name="Abdulazimova A."/>
            <person name="Shahmuradov I."/>
        </authorList>
    </citation>
    <scope>NUCLEOTIDE SEQUENCE [LARGE SCALE GENOMIC DNA]</scope>
    <source>
        <strain evidence="2">cv. AG2017</strain>
        <tissue evidence="1">Leaf</tissue>
    </source>
</reference>
<dbReference type="AlphaFoldDB" id="A0A2I0K5E4"/>
<evidence type="ECO:0000313" key="2">
    <source>
        <dbReference type="Proteomes" id="UP000233551"/>
    </source>
</evidence>
<comment type="caution">
    <text evidence="1">The sequence shown here is derived from an EMBL/GenBank/DDBJ whole genome shotgun (WGS) entry which is preliminary data.</text>
</comment>
<dbReference type="SMART" id="SM00256">
    <property type="entry name" value="FBOX"/>
    <property type="match status" value="1"/>
</dbReference>
<dbReference type="EMBL" id="PGOL01000871">
    <property type="protein sequence ID" value="PKI63758.1"/>
    <property type="molecule type" value="Genomic_DNA"/>
</dbReference>
<dbReference type="InterPro" id="IPR005174">
    <property type="entry name" value="KIB1-4_b-propeller"/>
</dbReference>
<sequence length="408" mass="45977">MAEWSMMPHELLDEISDHLDARSDVVRFRSVCSTWRSAVPPGRRLLPPRFPILPNEGIADFTLGFCLSKRSVYLLSVPHYPPGQVDPHRRGSSWLIKVKEDVPNRMALLNPLSRVESGPFPNNFPRVLDTSKIRVSELASEFVMQYMTYPHLARDPVSNGLNIYMEKVVFMGLNCTEFVVLTIHVSGKLAVYKSGDKRWSIIGDMPSPYDDVILFKDKFFAVDGTGRTVNVGLDLKLTEVAGPTFGGDKKFLVESLGELLLADMYLTVYADYEGPVDVEPDEFNSIVTERTVKFKVYKLDLKEKKWVEVRELGDRVLFLGEDCTFSASSSDLKACKGNCIFFTGEFYYSNGDDDGIFQGHDIGVFDMGTGRIGPLDDYIGYSELFWPPPEWITSRTAEVEGQLELLAL</sequence>
<proteinExistence type="predicted"/>
<keyword evidence="2" id="KW-1185">Reference proteome</keyword>
<dbReference type="Pfam" id="PF00646">
    <property type="entry name" value="F-box"/>
    <property type="match status" value="1"/>
</dbReference>
<dbReference type="Gene3D" id="1.20.1280.50">
    <property type="match status" value="1"/>
</dbReference>
<name>A0A2I0K5E4_PUNGR</name>
<accession>A0A2I0K5E4</accession>
<dbReference type="STRING" id="22663.A0A2I0K5E4"/>
<dbReference type="Proteomes" id="UP000233551">
    <property type="component" value="Unassembled WGS sequence"/>
</dbReference>
<gene>
    <name evidence="1" type="ORF">CRG98_015879</name>
</gene>
<dbReference type="CDD" id="cd09917">
    <property type="entry name" value="F-box_SF"/>
    <property type="match status" value="1"/>
</dbReference>
<dbReference type="InterPro" id="IPR001810">
    <property type="entry name" value="F-box_dom"/>
</dbReference>
<dbReference type="PANTHER" id="PTHR47123:SF15">
    <property type="entry name" value="F-BOX PROTEIN SKIP23"/>
    <property type="match status" value="1"/>
</dbReference>
<dbReference type="InterPro" id="IPR051304">
    <property type="entry name" value="SCF_F-box_domain"/>
</dbReference>
<dbReference type="InterPro" id="IPR036047">
    <property type="entry name" value="F-box-like_dom_sf"/>
</dbReference>
<dbReference type="OrthoDB" id="599103at2759"/>
<dbReference type="PANTHER" id="PTHR47123">
    <property type="entry name" value="F-BOX PROTEIN SKIP23"/>
    <property type="match status" value="1"/>
</dbReference>
<dbReference type="Pfam" id="PF03478">
    <property type="entry name" value="Beta-prop_KIB1-4"/>
    <property type="match status" value="1"/>
</dbReference>